<evidence type="ECO:0000259" key="7">
    <source>
        <dbReference type="SMART" id="SM00642"/>
    </source>
</evidence>
<keyword evidence="3 6" id="KW-0119">Carbohydrate metabolism</keyword>
<dbReference type="STRING" id="373903.Hore_02410"/>
<evidence type="ECO:0000313" key="8">
    <source>
        <dbReference type="EMBL" id="ACL69002.1"/>
    </source>
</evidence>
<dbReference type="CAZy" id="GH13">
    <property type="family name" value="Glycoside Hydrolase Family 13"/>
</dbReference>
<evidence type="ECO:0000256" key="2">
    <source>
        <dbReference type="ARBA" id="ARBA00022801"/>
    </source>
</evidence>
<keyword evidence="4 6" id="KW-0326">Glycosidase</keyword>
<dbReference type="GO" id="GO:0005975">
    <property type="term" value="P:carbohydrate metabolic process"/>
    <property type="evidence" value="ECO:0007669"/>
    <property type="project" value="InterPro"/>
</dbReference>
<dbReference type="PRINTS" id="PR00110">
    <property type="entry name" value="ALPHAAMYLASE"/>
</dbReference>
<evidence type="ECO:0000256" key="5">
    <source>
        <dbReference type="RuleBase" id="RU003615"/>
    </source>
</evidence>
<dbReference type="EC" id="3.2.1.1" evidence="6"/>
<evidence type="ECO:0000256" key="4">
    <source>
        <dbReference type="ARBA" id="ARBA00023295"/>
    </source>
</evidence>
<proteinExistence type="inferred from homology"/>
<organism evidence="8 9">
    <name type="scientific">Halothermothrix orenii (strain H 168 / OCM 544 / DSM 9562)</name>
    <dbReference type="NCBI Taxonomy" id="373903"/>
    <lineage>
        <taxon>Bacteria</taxon>
        <taxon>Bacillati</taxon>
        <taxon>Bacillota</taxon>
        <taxon>Clostridia</taxon>
        <taxon>Halanaerobiales</taxon>
        <taxon>Halothermotrichaceae</taxon>
        <taxon>Halothermothrix</taxon>
    </lineage>
</organism>
<dbReference type="PANTHER" id="PTHR43447">
    <property type="entry name" value="ALPHA-AMYLASE"/>
    <property type="match status" value="1"/>
</dbReference>
<dbReference type="EMBL" id="CP001098">
    <property type="protein sequence ID" value="ACL69002.1"/>
    <property type="molecule type" value="Genomic_DNA"/>
</dbReference>
<dbReference type="HOGENOM" id="CLU_024572_3_0_9"/>
<feature type="domain" description="Glycosyl hydrolase family 13 catalytic" evidence="7">
    <location>
        <begin position="1"/>
        <end position="300"/>
    </location>
</feature>
<dbReference type="SMART" id="SM00642">
    <property type="entry name" value="Aamy"/>
    <property type="match status" value="1"/>
</dbReference>
<sequence>MQAFYWDCESNWYRKVKEKLPELYYAGITDIWLPPPSRGLNQGGMGYDIYDHYNLNTRFGTKRELKDLIRTAHRYGIRVIADVVMGHAIGGKKEYNPYLETETYTKFNQPEFPKNYKHFCHNCVGCHTDNSYGEKICYYSDNGYMKDNLIKWCRWLKDSIGFDGFRLDNCKQIRWDFIRDWKEALQTFTIGEYWDGDRGLLQRWRDYTNCNVFNFPLFYSLKEMCNNPALFDMRCLMDNVFEGSVSFVENHDTDRFDPVIFNKILAYAFNILFTDYTCIFWKDYYIYNLKREIDSLLEIRNRTVDRVEIEYADYDLLVARRGNYRIFINKGETTRIYNGMRIDGANYKIAYNTRAEHYLEESMT</sequence>
<dbReference type="GO" id="GO:0004556">
    <property type="term" value="F:alpha-amylase activity"/>
    <property type="evidence" value="ECO:0007669"/>
    <property type="project" value="UniProtKB-UniRule"/>
</dbReference>
<dbReference type="InterPro" id="IPR006046">
    <property type="entry name" value="Alpha_amylase"/>
</dbReference>
<dbReference type="InterPro" id="IPR017853">
    <property type="entry name" value="GH"/>
</dbReference>
<dbReference type="KEGG" id="hor:Hore_02410"/>
<gene>
    <name evidence="8" type="ordered locus">Hore_02410</name>
</gene>
<comment type="similarity">
    <text evidence="1 5">Belongs to the glycosyl hydrolase 13 family.</text>
</comment>
<comment type="catalytic activity">
    <reaction evidence="6">
        <text>Endohydrolysis of (1-&gt;4)-alpha-D-glucosidic linkages in polysaccharides containing three or more (1-&gt;4)-alpha-linked D-glucose units.</text>
        <dbReference type="EC" id="3.2.1.1"/>
    </reaction>
</comment>
<dbReference type="Gene3D" id="3.20.20.80">
    <property type="entry name" value="Glycosidases"/>
    <property type="match status" value="1"/>
</dbReference>
<dbReference type="AlphaFoldDB" id="B8D133"/>
<evidence type="ECO:0000313" key="9">
    <source>
        <dbReference type="Proteomes" id="UP000000719"/>
    </source>
</evidence>
<reference evidence="8 9" key="1">
    <citation type="journal article" date="2009" name="PLoS ONE">
        <title>Genome analysis of the anaerobic thermohalophilic bacterium Halothermothrix orenii.</title>
        <authorList>
            <person name="Mavromatis K."/>
            <person name="Ivanova N."/>
            <person name="Anderson I."/>
            <person name="Lykidis A."/>
            <person name="Hooper S.D."/>
            <person name="Sun H."/>
            <person name="Kunin V."/>
            <person name="Lapidus A."/>
            <person name="Hugenholtz P."/>
            <person name="Patel B."/>
            <person name="Kyrpides N.C."/>
        </authorList>
    </citation>
    <scope>NUCLEOTIDE SEQUENCE [LARGE SCALE GENOMIC DNA]</scope>
    <source>
        <strain evidence="9">H 168 / OCM 544 / DSM 9562</strain>
    </source>
</reference>
<keyword evidence="9" id="KW-1185">Reference proteome</keyword>
<evidence type="ECO:0000256" key="3">
    <source>
        <dbReference type="ARBA" id="ARBA00023277"/>
    </source>
</evidence>
<dbReference type="InterPro" id="IPR006047">
    <property type="entry name" value="GH13_cat_dom"/>
</dbReference>
<evidence type="ECO:0000256" key="1">
    <source>
        <dbReference type="ARBA" id="ARBA00008061"/>
    </source>
</evidence>
<evidence type="ECO:0000256" key="6">
    <source>
        <dbReference type="RuleBase" id="RU361134"/>
    </source>
</evidence>
<accession>B8D133</accession>
<protein>
    <recommendedName>
        <fullName evidence="6">Alpha-amylase</fullName>
        <ecNumber evidence="6">3.2.1.1</ecNumber>
    </recommendedName>
</protein>
<dbReference type="GO" id="GO:0043169">
    <property type="term" value="F:cation binding"/>
    <property type="evidence" value="ECO:0007669"/>
    <property type="project" value="InterPro"/>
</dbReference>
<dbReference type="Proteomes" id="UP000000719">
    <property type="component" value="Chromosome"/>
</dbReference>
<dbReference type="eggNOG" id="COG0366">
    <property type="taxonomic scope" value="Bacteria"/>
</dbReference>
<dbReference type="SUPFAM" id="SSF51445">
    <property type="entry name" value="(Trans)glycosidases"/>
    <property type="match status" value="1"/>
</dbReference>
<dbReference type="Pfam" id="PF00128">
    <property type="entry name" value="Alpha-amylase"/>
    <property type="match status" value="1"/>
</dbReference>
<keyword evidence="2 6" id="KW-0378">Hydrolase</keyword>
<name>B8D133_HALOH</name>